<sequence>MILSCVIVDDEYLAIKVLEDYVSRTENLQLVRAFKRPEEALVFLQSNPVDLLFLDIQMPELDGFSLLAKLDNPPLVIFTTARPDYAVKAYELNVLDYLVKPISPGRFQLATQKALDFTNYRRLAETHQQPEVDYLMINADHLVNKIMHQDIIYIEGLGEYIKFHTHSKVYITLMSLKSLQDILPNKLFARIHKSFIVNKTFVVSFNHQQVQLSNGKAIPLGRIYKQEFLEEMK</sequence>
<protein>
    <submittedName>
        <fullName evidence="4">Two component transcriptional regulator, LytTR family</fullName>
    </submittedName>
</protein>
<dbReference type="Gene3D" id="3.40.50.2300">
    <property type="match status" value="1"/>
</dbReference>
<proteinExistence type="predicted"/>
<dbReference type="PROSITE" id="PS50930">
    <property type="entry name" value="HTH_LYTTR"/>
    <property type="match status" value="1"/>
</dbReference>
<keyword evidence="1" id="KW-0597">Phosphoprotein</keyword>
<evidence type="ECO:0000256" key="1">
    <source>
        <dbReference type="PROSITE-ProRule" id="PRU00169"/>
    </source>
</evidence>
<dbReference type="STRING" id="694427.Palpr_0454"/>
<name>E4T1M0_PALPW</name>
<dbReference type="PROSITE" id="PS50110">
    <property type="entry name" value="RESPONSE_REGULATORY"/>
    <property type="match status" value="1"/>
</dbReference>
<feature type="domain" description="HTH LytTR-type" evidence="3">
    <location>
        <begin position="149"/>
        <end position="233"/>
    </location>
</feature>
<organism evidence="4 5">
    <name type="scientific">Paludibacter propionicigenes (strain DSM 17365 / JCM 13257 / WB4)</name>
    <dbReference type="NCBI Taxonomy" id="694427"/>
    <lineage>
        <taxon>Bacteria</taxon>
        <taxon>Pseudomonadati</taxon>
        <taxon>Bacteroidota</taxon>
        <taxon>Bacteroidia</taxon>
        <taxon>Bacteroidales</taxon>
        <taxon>Paludibacteraceae</taxon>
        <taxon>Paludibacter</taxon>
    </lineage>
</organism>
<dbReference type="Gene3D" id="2.40.50.1020">
    <property type="entry name" value="LytTr DNA-binding domain"/>
    <property type="match status" value="1"/>
</dbReference>
<accession>E4T1M0</accession>
<dbReference type="Proteomes" id="UP000008718">
    <property type="component" value="Chromosome"/>
</dbReference>
<dbReference type="InterPro" id="IPR001789">
    <property type="entry name" value="Sig_transdc_resp-reg_receiver"/>
</dbReference>
<dbReference type="OrthoDB" id="1490554at2"/>
<reference evidence="4 5" key="2">
    <citation type="journal article" date="2011" name="Stand. Genomic Sci.">
        <title>Complete genome sequence of Paludibacter propionicigenes type strain (WB4).</title>
        <authorList>
            <person name="Gronow S."/>
            <person name="Munk C."/>
            <person name="Lapidus A."/>
            <person name="Nolan M."/>
            <person name="Lucas S."/>
            <person name="Hammon N."/>
            <person name="Deshpande S."/>
            <person name="Cheng J.F."/>
            <person name="Tapia R."/>
            <person name="Han C."/>
            <person name="Goodwin L."/>
            <person name="Pitluck S."/>
            <person name="Liolios K."/>
            <person name="Ivanova N."/>
            <person name="Mavromatis K."/>
            <person name="Mikhailova N."/>
            <person name="Pati A."/>
            <person name="Chen A."/>
            <person name="Palaniappan K."/>
            <person name="Land M."/>
            <person name="Hauser L."/>
            <person name="Chang Y.J."/>
            <person name="Jeffries C.D."/>
            <person name="Brambilla E."/>
            <person name="Rohde M."/>
            <person name="Goker M."/>
            <person name="Detter J.C."/>
            <person name="Woyke T."/>
            <person name="Bristow J."/>
            <person name="Eisen J.A."/>
            <person name="Markowitz V."/>
            <person name="Hugenholtz P."/>
            <person name="Kyrpides N.C."/>
            <person name="Klenk H.P."/>
        </authorList>
    </citation>
    <scope>NUCLEOTIDE SEQUENCE [LARGE SCALE GENOMIC DNA]</scope>
    <source>
        <strain evidence="5">DSM 17365 / JCM 13257 / WB4</strain>
    </source>
</reference>
<dbReference type="InterPro" id="IPR007492">
    <property type="entry name" value="LytTR_DNA-bd_dom"/>
</dbReference>
<dbReference type="RefSeq" id="WP_013443983.1">
    <property type="nucleotide sequence ID" value="NC_014734.1"/>
</dbReference>
<dbReference type="InterPro" id="IPR046947">
    <property type="entry name" value="LytR-like"/>
</dbReference>
<dbReference type="Pfam" id="PF04397">
    <property type="entry name" value="LytTR"/>
    <property type="match status" value="1"/>
</dbReference>
<dbReference type="SMART" id="SM00850">
    <property type="entry name" value="LytTR"/>
    <property type="match status" value="1"/>
</dbReference>
<evidence type="ECO:0000259" key="2">
    <source>
        <dbReference type="PROSITE" id="PS50110"/>
    </source>
</evidence>
<dbReference type="HOGENOM" id="CLU_000445_14_1_10"/>
<dbReference type="AlphaFoldDB" id="E4T1M0"/>
<dbReference type="SUPFAM" id="SSF52172">
    <property type="entry name" value="CheY-like"/>
    <property type="match status" value="1"/>
</dbReference>
<dbReference type="eggNOG" id="COG3279">
    <property type="taxonomic scope" value="Bacteria"/>
</dbReference>
<dbReference type="EMBL" id="CP002345">
    <property type="protein sequence ID" value="ADQ78614.1"/>
    <property type="molecule type" value="Genomic_DNA"/>
</dbReference>
<dbReference type="Pfam" id="PF00072">
    <property type="entry name" value="Response_reg"/>
    <property type="match status" value="1"/>
</dbReference>
<evidence type="ECO:0000259" key="3">
    <source>
        <dbReference type="PROSITE" id="PS50930"/>
    </source>
</evidence>
<feature type="modified residue" description="4-aspartylphosphate" evidence="1">
    <location>
        <position position="55"/>
    </location>
</feature>
<dbReference type="PANTHER" id="PTHR37299:SF1">
    <property type="entry name" value="STAGE 0 SPORULATION PROTEIN A HOMOLOG"/>
    <property type="match status" value="1"/>
</dbReference>
<dbReference type="GO" id="GO:0003677">
    <property type="term" value="F:DNA binding"/>
    <property type="evidence" value="ECO:0007669"/>
    <property type="project" value="InterPro"/>
</dbReference>
<feature type="domain" description="Response regulatory" evidence="2">
    <location>
        <begin position="4"/>
        <end position="115"/>
    </location>
</feature>
<dbReference type="GO" id="GO:0000156">
    <property type="term" value="F:phosphorelay response regulator activity"/>
    <property type="evidence" value="ECO:0007669"/>
    <property type="project" value="InterPro"/>
</dbReference>
<reference key="1">
    <citation type="submission" date="2010-11" db="EMBL/GenBank/DDBJ databases">
        <title>The complete genome of Paludibacter propionicigenes DSM 17365.</title>
        <authorList>
            <consortium name="US DOE Joint Genome Institute (JGI-PGF)"/>
            <person name="Lucas S."/>
            <person name="Copeland A."/>
            <person name="Lapidus A."/>
            <person name="Bruce D."/>
            <person name="Goodwin L."/>
            <person name="Pitluck S."/>
            <person name="Kyrpides N."/>
            <person name="Mavromatis K."/>
            <person name="Ivanova N."/>
            <person name="Munk A.C."/>
            <person name="Brettin T."/>
            <person name="Detter J.C."/>
            <person name="Han C."/>
            <person name="Tapia R."/>
            <person name="Land M."/>
            <person name="Hauser L."/>
            <person name="Markowitz V."/>
            <person name="Cheng J.-F."/>
            <person name="Hugenholtz P."/>
            <person name="Woyke T."/>
            <person name="Wu D."/>
            <person name="Gronow S."/>
            <person name="Wellnitz S."/>
            <person name="Brambilla E."/>
            <person name="Klenk H.-P."/>
            <person name="Eisen J.A."/>
        </authorList>
    </citation>
    <scope>NUCLEOTIDE SEQUENCE</scope>
    <source>
        <strain>WB4</strain>
    </source>
</reference>
<dbReference type="PANTHER" id="PTHR37299">
    <property type="entry name" value="TRANSCRIPTIONAL REGULATOR-RELATED"/>
    <property type="match status" value="1"/>
</dbReference>
<dbReference type="InterPro" id="IPR011006">
    <property type="entry name" value="CheY-like_superfamily"/>
</dbReference>
<evidence type="ECO:0000313" key="5">
    <source>
        <dbReference type="Proteomes" id="UP000008718"/>
    </source>
</evidence>
<evidence type="ECO:0000313" key="4">
    <source>
        <dbReference type="EMBL" id="ADQ78614.1"/>
    </source>
</evidence>
<gene>
    <name evidence="4" type="ordered locus">Palpr_0454</name>
</gene>
<dbReference type="SMART" id="SM00448">
    <property type="entry name" value="REC"/>
    <property type="match status" value="1"/>
</dbReference>
<keyword evidence="5" id="KW-1185">Reference proteome</keyword>
<dbReference type="KEGG" id="ppn:Palpr_0454"/>